<organism evidence="2 3">
    <name type="scientific">Lactobacillus taiwanensis</name>
    <dbReference type="NCBI Taxonomy" id="508451"/>
    <lineage>
        <taxon>Bacteria</taxon>
        <taxon>Bacillati</taxon>
        <taxon>Bacillota</taxon>
        <taxon>Bacilli</taxon>
        <taxon>Lactobacillales</taxon>
        <taxon>Lactobacillaceae</taxon>
        <taxon>Lactobacillus</taxon>
    </lineage>
</organism>
<evidence type="ECO:0000313" key="2">
    <source>
        <dbReference type="EMBL" id="OYR92214.1"/>
    </source>
</evidence>
<evidence type="ECO:0000313" key="4">
    <source>
        <dbReference type="Proteomes" id="UP000216316"/>
    </source>
</evidence>
<name>A0A256LFI8_9LACO</name>
<dbReference type="RefSeq" id="WP_094496218.1">
    <property type="nucleotide sequence ID" value="NZ_NGNV01000011.1"/>
</dbReference>
<comment type="caution">
    <text evidence="2">The sequence shown here is derived from an EMBL/GenBank/DDBJ whole genome shotgun (WGS) entry which is preliminary data.</text>
</comment>
<keyword evidence="4" id="KW-1185">Reference proteome</keyword>
<accession>A0A256LFI8</accession>
<dbReference type="Proteomes" id="UP000216316">
    <property type="component" value="Unassembled WGS sequence"/>
</dbReference>
<dbReference type="EMBL" id="NGNV01000011">
    <property type="protein sequence ID" value="OYR88430.1"/>
    <property type="molecule type" value="Genomic_DNA"/>
</dbReference>
<reference evidence="3 4" key="3">
    <citation type="submission" date="2017-09" db="EMBL/GenBank/DDBJ databases">
        <title>Tripartite evolution among Lactobacillus johnsonii, Lactobacillus taiwanensis, Lactobacillus reuteri and their rodent host.</title>
        <authorList>
            <person name="Wang T."/>
            <person name="Knowles S."/>
            <person name="Cheng C."/>
        </authorList>
    </citation>
    <scope>NUCLEOTIDE SEQUENCE [LARGE SCALE GENOMIC DNA]</scope>
    <source>
        <strain evidence="2 3">609q</strain>
        <strain evidence="1 4">609u</strain>
    </source>
</reference>
<sequence length="98" mass="11321">MAIELKIGTRGTREEFEDTYTRSFLEDHGLLKFDPRNFAVNCVWGVHTKLGYMCSFSYDDILTYMGDGIWDLRVSGNTNLTRLTDAEKKVLSEPDKEF</sequence>
<protein>
    <submittedName>
        <fullName evidence="2">Uncharacterized protein</fullName>
    </submittedName>
</protein>
<dbReference type="AlphaFoldDB" id="A0A256LFI8"/>
<evidence type="ECO:0000313" key="3">
    <source>
        <dbReference type="Proteomes" id="UP000215828"/>
    </source>
</evidence>
<dbReference type="EMBL" id="NGNX01000011">
    <property type="protein sequence ID" value="OYR92214.1"/>
    <property type="molecule type" value="Genomic_DNA"/>
</dbReference>
<gene>
    <name evidence="1" type="ORF">CBF53_03905</name>
    <name evidence="2" type="ORF">CBF70_04135</name>
</gene>
<reference evidence="1" key="2">
    <citation type="submission" date="2017-05" db="EMBL/GenBank/DDBJ databases">
        <authorList>
            <person name="Lin X.B."/>
            <person name="Stothard P."/>
            <person name="Tasseva G."/>
            <person name="Walter J."/>
        </authorList>
    </citation>
    <scope>NUCLEOTIDE SEQUENCE</scope>
    <source>
        <strain evidence="1">609u</strain>
    </source>
</reference>
<evidence type="ECO:0000313" key="1">
    <source>
        <dbReference type="EMBL" id="OYR88430.1"/>
    </source>
</evidence>
<dbReference type="Proteomes" id="UP000215828">
    <property type="component" value="Unassembled WGS sequence"/>
</dbReference>
<proteinExistence type="predicted"/>
<reference evidence="2 3" key="1">
    <citation type="submission" date="2017-04" db="EMBL/GenBank/DDBJ databases">
        <authorList>
            <person name="Afonso C.L."/>
            <person name="Miller P.J."/>
            <person name="Scott M.A."/>
            <person name="Spackman E."/>
            <person name="Goraichik I."/>
            <person name="Dimitrov K.M."/>
            <person name="Suarez D.L."/>
            <person name="Swayne D.E."/>
        </authorList>
    </citation>
    <scope>NUCLEOTIDE SEQUENCE [LARGE SCALE GENOMIC DNA]</scope>
    <source>
        <strain evidence="2 3">609q</strain>
    </source>
</reference>